<dbReference type="InterPro" id="IPR041289">
    <property type="entry name" value="Bact_RF_family3"/>
</dbReference>
<dbReference type="Pfam" id="PF18845">
    <property type="entry name" value="baeRF_family3"/>
    <property type="match status" value="1"/>
</dbReference>
<evidence type="ECO:0000313" key="2">
    <source>
        <dbReference type="Proteomes" id="UP000282423"/>
    </source>
</evidence>
<organism evidence="1 2">
    <name type="scientific">Sphingobacterium puteale</name>
    <dbReference type="NCBI Taxonomy" id="2420510"/>
    <lineage>
        <taxon>Bacteria</taxon>
        <taxon>Pseudomonadati</taxon>
        <taxon>Bacteroidota</taxon>
        <taxon>Sphingobacteriia</taxon>
        <taxon>Sphingobacteriales</taxon>
        <taxon>Sphingobacteriaceae</taxon>
        <taxon>Sphingobacterium</taxon>
    </lineage>
</organism>
<accession>A0A420VWA5</accession>
<dbReference type="Proteomes" id="UP000282423">
    <property type="component" value="Unassembled WGS sequence"/>
</dbReference>
<sequence length="205" mass="23687">MSEEKLLQTLIRTQDEICVTISVNTHRTHPDNLNDRIKIKNFTKEAIDRLLEKYDKRTVSELVVKLEELEQSIDVNYNLESLHLFVSDNVSEIFSSSWETNQEGVHISTNFAVRPVIKEIGRQTQYLIMLLSQNSVKLYKALNGLIENEVQNDAFPIGENTFYNTFPDKASDAKHLDDLLREYLNRVDKSLVSYRINCRPAPGNL</sequence>
<reference evidence="1 2" key="1">
    <citation type="submission" date="2018-10" db="EMBL/GenBank/DDBJ databases">
        <title>Sphingobacterium sp. M05W1-28.</title>
        <authorList>
            <person name="Cai H."/>
        </authorList>
    </citation>
    <scope>NUCLEOTIDE SEQUENCE [LARGE SCALE GENOMIC DNA]</scope>
    <source>
        <strain evidence="1 2">M05W1-28</strain>
    </source>
</reference>
<dbReference type="OrthoDB" id="4393931at2"/>
<comment type="caution">
    <text evidence="1">The sequence shown here is derived from an EMBL/GenBank/DDBJ whole genome shotgun (WGS) entry which is preliminary data.</text>
</comment>
<keyword evidence="2" id="KW-1185">Reference proteome</keyword>
<dbReference type="EMBL" id="RBWS01000011">
    <property type="protein sequence ID" value="RKO70621.1"/>
    <property type="molecule type" value="Genomic_DNA"/>
</dbReference>
<proteinExistence type="predicted"/>
<evidence type="ECO:0000313" key="1">
    <source>
        <dbReference type="EMBL" id="RKO70621.1"/>
    </source>
</evidence>
<dbReference type="AlphaFoldDB" id="A0A420VWA5"/>
<name>A0A420VWA5_9SPHI</name>
<gene>
    <name evidence="1" type="ORF">D7322_15195</name>
</gene>
<protein>
    <submittedName>
        <fullName evidence="1">Uncharacterized protein</fullName>
    </submittedName>
</protein>